<sequence length="350" mass="38905">MCQNITTKKDSLSTGFALIWVMFFSAILITITTTMSILVTKNSRITANYDESGRAYMAAESGIERGIFEVNDKIKGNIAWDCSGIIPITSGDIDPDANMELRYNITFPKCTYTASTGEREVIIESRGVSGINGQQNSIRTIRQRIFMSDPNQPVNKFDVSPAFSGFPSRYYPIEITGSQPSAKSITQQFDISGLNTLNGQVTIGMSDSNTGISPTRVELNVSTVGLNARFTLSGQINALSPLLLLNPTVDAPLANSYRVKMEYVRYPGYTVVRAIILKKDNTGNTTTYRCPLRTSNYLLYGYANARGLDPNYNILYGTNREWKQGTSTVDAHIRFQNDVKIDNMTYWIID</sequence>
<gene>
    <name evidence="2" type="ORF">UT18_C0003G0025</name>
</gene>
<protein>
    <recommendedName>
        <fullName evidence="4">Type 4 fimbrial biogenesis protein PilX N-terminal domain-containing protein</fullName>
    </recommendedName>
</protein>
<dbReference type="STRING" id="1618345.UT18_C0003G0025"/>
<evidence type="ECO:0000313" key="3">
    <source>
        <dbReference type="Proteomes" id="UP000034207"/>
    </source>
</evidence>
<reference evidence="2 3" key="1">
    <citation type="journal article" date="2015" name="Nature">
        <title>rRNA introns, odd ribosomes, and small enigmatic genomes across a large radiation of phyla.</title>
        <authorList>
            <person name="Brown C.T."/>
            <person name="Hug L.A."/>
            <person name="Thomas B.C."/>
            <person name="Sharon I."/>
            <person name="Castelle C.J."/>
            <person name="Singh A."/>
            <person name="Wilkins M.J."/>
            <person name="Williams K.H."/>
            <person name="Banfield J.F."/>
        </authorList>
    </citation>
    <scope>NUCLEOTIDE SEQUENCE [LARGE SCALE GENOMIC DNA]</scope>
</reference>
<keyword evidence="1" id="KW-0472">Membrane</keyword>
<dbReference type="AlphaFoldDB" id="A0A0G0Q0I1"/>
<dbReference type="EMBL" id="LBVV01000003">
    <property type="protein sequence ID" value="KKQ95166.1"/>
    <property type="molecule type" value="Genomic_DNA"/>
</dbReference>
<comment type="caution">
    <text evidence="2">The sequence shown here is derived from an EMBL/GenBank/DDBJ whole genome shotgun (WGS) entry which is preliminary data.</text>
</comment>
<keyword evidence="1" id="KW-0812">Transmembrane</keyword>
<evidence type="ECO:0000256" key="1">
    <source>
        <dbReference type="SAM" id="Phobius"/>
    </source>
</evidence>
<name>A0A0G0Q0I1_UNCC2</name>
<dbReference type="Proteomes" id="UP000034207">
    <property type="component" value="Unassembled WGS sequence"/>
</dbReference>
<evidence type="ECO:0000313" key="2">
    <source>
        <dbReference type="EMBL" id="KKQ95166.1"/>
    </source>
</evidence>
<keyword evidence="1" id="KW-1133">Transmembrane helix</keyword>
<proteinExistence type="predicted"/>
<evidence type="ECO:0008006" key="4">
    <source>
        <dbReference type="Google" id="ProtNLM"/>
    </source>
</evidence>
<organism evidence="2 3">
    <name type="scientific">candidate division CPR2 bacterium GW2011_GWC2_39_10</name>
    <dbReference type="NCBI Taxonomy" id="1618345"/>
    <lineage>
        <taxon>Bacteria</taxon>
        <taxon>Bacteria division CPR2</taxon>
    </lineage>
</organism>
<accession>A0A0G0Q0I1</accession>
<feature type="transmembrane region" description="Helical" evidence="1">
    <location>
        <begin position="17"/>
        <end position="39"/>
    </location>
</feature>